<feature type="region of interest" description="Disordered" evidence="1">
    <location>
        <begin position="273"/>
        <end position="397"/>
    </location>
</feature>
<evidence type="ECO:0000259" key="2">
    <source>
        <dbReference type="Pfam" id="PF23155"/>
    </source>
</evidence>
<dbReference type="Pfam" id="PF23155">
    <property type="entry name" value="DUF7053"/>
    <property type="match status" value="1"/>
</dbReference>
<protein>
    <recommendedName>
        <fullName evidence="2">DUF7053 domain-containing protein</fullName>
    </recommendedName>
</protein>
<evidence type="ECO:0000313" key="3">
    <source>
        <dbReference type="EMBL" id="CZS92219.1"/>
    </source>
</evidence>
<keyword evidence="4" id="KW-1185">Reference proteome</keyword>
<proteinExistence type="predicted"/>
<sequence length="397" mass="44055">MSKRTVFTTLTPLPPGVSREVVMETLKSHTEMIDLNPLVIERHPVKPPPNATSEEYHCIWYQLTDRVQYLPGGLASGQVTYTCCFHDLKDGLQTHCYAPMGLDIKGKWTLGGSLPGEPIAPVELGLGAPLHGLWLREDVDMRCNIMMGGFVKKTLKKAHSALVGRLLVKSQIQEAARKNAALNDRISTGPHTGSQTSTEYSPSDYDAQSMVEGSISGGSPRPPQSPPMFAVQNTSSHRSDPSQNFPNYRSEQSDPRTSFDSRLHPAALNIRNSDASQKGSYPYPHPYQDPAAGGQHPSERVSWQNLHQRQSPSVGSQEVPVYLAPNTYRPPVPPKQSYTPPAQQQQRYTNLPSQQRQDGRQKSRMDSQIRSQSQDQARGQAQAQVHRYQSNNVAELE</sequence>
<dbReference type="PANTHER" id="PTHR38117:SF2">
    <property type="entry name" value="NACHT AND WD40 DOMAIN PROTEIN"/>
    <property type="match status" value="1"/>
</dbReference>
<gene>
    <name evidence="3" type="ORF">RAG0_02688</name>
</gene>
<feature type="compositionally biased region" description="Basic and acidic residues" evidence="1">
    <location>
        <begin position="251"/>
        <end position="260"/>
    </location>
</feature>
<feature type="compositionally biased region" description="Polar residues" evidence="1">
    <location>
        <begin position="185"/>
        <end position="201"/>
    </location>
</feature>
<feature type="compositionally biased region" description="Polar residues" evidence="1">
    <location>
        <begin position="301"/>
        <end position="316"/>
    </location>
</feature>
<name>A0A1E1K2C4_9HELO</name>
<dbReference type="AlphaFoldDB" id="A0A1E1K2C4"/>
<feature type="domain" description="DUF7053" evidence="2">
    <location>
        <begin position="2"/>
        <end position="170"/>
    </location>
</feature>
<evidence type="ECO:0000313" key="4">
    <source>
        <dbReference type="Proteomes" id="UP000178912"/>
    </source>
</evidence>
<evidence type="ECO:0000256" key="1">
    <source>
        <dbReference type="SAM" id="MobiDB-lite"/>
    </source>
</evidence>
<dbReference type="OrthoDB" id="3246050at2759"/>
<reference evidence="4" key="1">
    <citation type="submission" date="2016-03" db="EMBL/GenBank/DDBJ databases">
        <authorList>
            <person name="Guldener U."/>
        </authorList>
    </citation>
    <scope>NUCLEOTIDE SEQUENCE [LARGE SCALE GENOMIC DNA]</scope>
    <source>
        <strain evidence="4">04CH-RAC-A.6.1</strain>
    </source>
</reference>
<dbReference type="Proteomes" id="UP000178912">
    <property type="component" value="Unassembled WGS sequence"/>
</dbReference>
<dbReference type="EMBL" id="FJUX01000011">
    <property type="protein sequence ID" value="CZS92219.1"/>
    <property type="molecule type" value="Genomic_DNA"/>
</dbReference>
<dbReference type="PANTHER" id="PTHR38117">
    <property type="entry name" value="NACHT AND WD40 DOMAIN PROTEIN"/>
    <property type="match status" value="1"/>
</dbReference>
<feature type="region of interest" description="Disordered" evidence="1">
    <location>
        <begin position="181"/>
        <end position="260"/>
    </location>
</feature>
<feature type="compositionally biased region" description="Polar residues" evidence="1">
    <location>
        <begin position="231"/>
        <end position="250"/>
    </location>
</feature>
<feature type="compositionally biased region" description="Basic and acidic residues" evidence="1">
    <location>
        <begin position="357"/>
        <end position="367"/>
    </location>
</feature>
<dbReference type="InterPro" id="IPR055481">
    <property type="entry name" value="DUF7053"/>
</dbReference>
<organism evidence="3 4">
    <name type="scientific">Rhynchosporium agropyri</name>
    <dbReference type="NCBI Taxonomy" id="914238"/>
    <lineage>
        <taxon>Eukaryota</taxon>
        <taxon>Fungi</taxon>
        <taxon>Dikarya</taxon>
        <taxon>Ascomycota</taxon>
        <taxon>Pezizomycotina</taxon>
        <taxon>Leotiomycetes</taxon>
        <taxon>Helotiales</taxon>
        <taxon>Ploettnerulaceae</taxon>
        <taxon>Rhynchosporium</taxon>
    </lineage>
</organism>
<feature type="compositionally biased region" description="Polar residues" evidence="1">
    <location>
        <begin position="336"/>
        <end position="356"/>
    </location>
</feature>
<feature type="compositionally biased region" description="Polar residues" evidence="1">
    <location>
        <begin position="368"/>
        <end position="397"/>
    </location>
</feature>
<accession>A0A1E1K2C4</accession>